<organism evidence="1 2">
    <name type="scientific">Ensete ventricosum</name>
    <name type="common">Abyssinian banana</name>
    <name type="synonym">Musa ensete</name>
    <dbReference type="NCBI Taxonomy" id="4639"/>
    <lineage>
        <taxon>Eukaryota</taxon>
        <taxon>Viridiplantae</taxon>
        <taxon>Streptophyta</taxon>
        <taxon>Embryophyta</taxon>
        <taxon>Tracheophyta</taxon>
        <taxon>Spermatophyta</taxon>
        <taxon>Magnoliopsida</taxon>
        <taxon>Liliopsida</taxon>
        <taxon>Zingiberales</taxon>
        <taxon>Musaceae</taxon>
        <taxon>Ensete</taxon>
    </lineage>
</organism>
<protein>
    <submittedName>
        <fullName evidence="1">Uncharacterized protein</fullName>
    </submittedName>
</protein>
<proteinExistence type="predicted"/>
<dbReference type="AlphaFoldDB" id="A0A444EBD7"/>
<comment type="caution">
    <text evidence="1">The sequence shown here is derived from an EMBL/GenBank/DDBJ whole genome shotgun (WGS) entry which is preliminary data.</text>
</comment>
<gene>
    <name evidence="1" type="ORF">B296_00028497</name>
</gene>
<dbReference type="Proteomes" id="UP000287651">
    <property type="component" value="Unassembled WGS sequence"/>
</dbReference>
<evidence type="ECO:0000313" key="2">
    <source>
        <dbReference type="Proteomes" id="UP000287651"/>
    </source>
</evidence>
<evidence type="ECO:0000313" key="1">
    <source>
        <dbReference type="EMBL" id="RRT42790.1"/>
    </source>
</evidence>
<accession>A0A444EBD7</accession>
<dbReference type="EMBL" id="AMZH03017578">
    <property type="protein sequence ID" value="RRT42790.1"/>
    <property type="molecule type" value="Genomic_DNA"/>
</dbReference>
<reference evidence="1 2" key="1">
    <citation type="journal article" date="2014" name="Agronomy (Basel)">
        <title>A Draft Genome Sequence for Ensete ventricosum, the Drought-Tolerant Tree Against Hunger.</title>
        <authorList>
            <person name="Harrison J."/>
            <person name="Moore K.A."/>
            <person name="Paszkiewicz K."/>
            <person name="Jones T."/>
            <person name="Grant M."/>
            <person name="Ambacheew D."/>
            <person name="Muzemil S."/>
            <person name="Studholme D.J."/>
        </authorList>
    </citation>
    <scope>NUCLEOTIDE SEQUENCE [LARGE SCALE GENOMIC DNA]</scope>
</reference>
<sequence>MLGSLHATHSSQSLNGLVYMCGIQGARHNPFHLYSPHHHLWFSSIGKQETHSLTPEEGSEEGHFASLPLFSIELHRTLLHGEKERPLDLQSLTRSSS</sequence>
<name>A0A444EBD7_ENSVE</name>